<protein>
    <recommendedName>
        <fullName evidence="3">Ricin B lectin domain-containing protein</fullName>
    </recommendedName>
</protein>
<dbReference type="InterPro" id="IPR036388">
    <property type="entry name" value="WH-like_DNA-bd_sf"/>
</dbReference>
<dbReference type="InterPro" id="IPR035992">
    <property type="entry name" value="Ricin_B-like_lectins"/>
</dbReference>
<evidence type="ECO:0000256" key="2">
    <source>
        <dbReference type="SAM" id="Phobius"/>
    </source>
</evidence>
<reference evidence="4" key="1">
    <citation type="submission" date="2020-01" db="EMBL/GenBank/DDBJ databases">
        <title>Insect and environment-associated Actinomycetes.</title>
        <authorList>
            <person name="Currrie C."/>
            <person name="Chevrette M."/>
            <person name="Carlson C."/>
            <person name="Stubbendieck R."/>
            <person name="Wendt-Pienkowski E."/>
        </authorList>
    </citation>
    <scope>NUCLEOTIDE SEQUENCE</scope>
    <source>
        <strain evidence="4">SID12501</strain>
    </source>
</reference>
<feature type="region of interest" description="Disordered" evidence="1">
    <location>
        <begin position="312"/>
        <end position="334"/>
    </location>
</feature>
<dbReference type="EMBL" id="JAAGLU010000005">
    <property type="protein sequence ID" value="NEC85680.1"/>
    <property type="molecule type" value="Genomic_DNA"/>
</dbReference>
<feature type="domain" description="Ricin B lectin" evidence="3">
    <location>
        <begin position="336"/>
        <end position="414"/>
    </location>
</feature>
<dbReference type="Gene3D" id="1.10.10.10">
    <property type="entry name" value="Winged helix-like DNA-binding domain superfamily/Winged helix DNA-binding domain"/>
    <property type="match status" value="1"/>
</dbReference>
<dbReference type="InterPro" id="IPR013324">
    <property type="entry name" value="RNA_pol_sigma_r3/r4-like"/>
</dbReference>
<evidence type="ECO:0000256" key="1">
    <source>
        <dbReference type="SAM" id="MobiDB-lite"/>
    </source>
</evidence>
<dbReference type="PROSITE" id="PS50231">
    <property type="entry name" value="RICIN_B_LECTIN"/>
    <property type="match status" value="1"/>
</dbReference>
<proteinExistence type="predicted"/>
<dbReference type="RefSeq" id="WP_164313126.1">
    <property type="nucleotide sequence ID" value="NZ_JAAGLU010000005.1"/>
</dbReference>
<feature type="transmembrane region" description="Helical" evidence="2">
    <location>
        <begin position="287"/>
        <end position="309"/>
    </location>
</feature>
<feature type="compositionally biased region" description="Polar residues" evidence="1">
    <location>
        <begin position="320"/>
        <end position="334"/>
    </location>
</feature>
<feature type="region of interest" description="Disordered" evidence="1">
    <location>
        <begin position="352"/>
        <end position="374"/>
    </location>
</feature>
<accession>A0A6B3BIU0</accession>
<evidence type="ECO:0000259" key="3">
    <source>
        <dbReference type="Pfam" id="PF14200"/>
    </source>
</evidence>
<organism evidence="4">
    <name type="scientific">Streptomyces sp. SID12501</name>
    <dbReference type="NCBI Taxonomy" id="2706042"/>
    <lineage>
        <taxon>Bacteria</taxon>
        <taxon>Bacillati</taxon>
        <taxon>Actinomycetota</taxon>
        <taxon>Actinomycetes</taxon>
        <taxon>Kitasatosporales</taxon>
        <taxon>Streptomycetaceae</taxon>
        <taxon>Streptomyces</taxon>
    </lineage>
</organism>
<dbReference type="CDD" id="cd00161">
    <property type="entry name" value="beta-trefoil_Ricin-like"/>
    <property type="match status" value="1"/>
</dbReference>
<dbReference type="SUPFAM" id="SSF88659">
    <property type="entry name" value="Sigma3 and sigma4 domains of RNA polymerase sigma factors"/>
    <property type="match status" value="1"/>
</dbReference>
<comment type="caution">
    <text evidence="4">The sequence shown here is derived from an EMBL/GenBank/DDBJ whole genome shotgun (WGS) entry which is preliminary data.</text>
</comment>
<feature type="region of interest" description="Disordered" evidence="1">
    <location>
        <begin position="1"/>
        <end position="23"/>
    </location>
</feature>
<dbReference type="Pfam" id="PF14200">
    <property type="entry name" value="RicinB_lectin_2"/>
    <property type="match status" value="1"/>
</dbReference>
<feature type="region of interest" description="Disordered" evidence="1">
    <location>
        <begin position="253"/>
        <end position="282"/>
    </location>
</feature>
<dbReference type="InterPro" id="IPR000772">
    <property type="entry name" value="Ricin_B_lectin"/>
</dbReference>
<keyword evidence="2" id="KW-1133">Transmembrane helix</keyword>
<evidence type="ECO:0000313" key="4">
    <source>
        <dbReference type="EMBL" id="NEC85680.1"/>
    </source>
</evidence>
<keyword evidence="2" id="KW-0472">Membrane</keyword>
<dbReference type="SUPFAM" id="SSF50370">
    <property type="entry name" value="Ricin B-like lectins"/>
    <property type="match status" value="1"/>
</dbReference>
<name>A0A6B3BIU0_9ACTN</name>
<dbReference type="Gene3D" id="2.80.10.50">
    <property type="match status" value="1"/>
</dbReference>
<sequence>MTEHLAQQVPHHQPSVSGRPPEHAPAVHAYADAFCGKPRDATDLAAQVLARGSRQDGPALRTALLADVRRTADSWLRDGRHGLLRPEFRDWSKRAVDTFGPVDTLRRVEHSSVLLAAFEQLPDQQRAALWLCLAEPEETASAARILNTTVEFADSLAQSARSRLVDTFLRVRSARTADPQCLRYGGMLGAIARGTHREAPADLQQHLDTCRFCTVDLKLLHTLAAGGAEEVRRLLVDQVLVWGGAAYRKTRSGGRASAVEPVTPSVPASPTGDRGHRAEGRRRRRPVLVVAVTVAVTAVLTTGVLRLLAGSGSAEGAERPQSTPSASIAPSSVANATTNTITLKTVSTGRCVTGPAGSASPGSGPPADPTLAACDGGDTQEWQVVRLTKGAVALVSATSRFCLDIEGNRVAGDGMQQRPCAYEQGASAPFPEDQAFLPKATAGDSFVLVCQDNPEIAIGVRAGKLSMRTTTLTSKDIRFTLDDEAASALGL</sequence>
<dbReference type="AlphaFoldDB" id="A0A6B3BIU0"/>
<gene>
    <name evidence="4" type="ORF">G3I71_07525</name>
</gene>
<keyword evidence="2" id="KW-0812">Transmembrane</keyword>